<organism evidence="1 2">
    <name type="scientific">Colletotrichum truncatum</name>
    <name type="common">Anthracnose fungus</name>
    <name type="synonym">Colletotrichum capsici</name>
    <dbReference type="NCBI Taxonomy" id="5467"/>
    <lineage>
        <taxon>Eukaryota</taxon>
        <taxon>Fungi</taxon>
        <taxon>Dikarya</taxon>
        <taxon>Ascomycota</taxon>
        <taxon>Pezizomycotina</taxon>
        <taxon>Sordariomycetes</taxon>
        <taxon>Hypocreomycetidae</taxon>
        <taxon>Glomerellales</taxon>
        <taxon>Glomerellaceae</taxon>
        <taxon>Colletotrichum</taxon>
        <taxon>Colletotrichum truncatum species complex</taxon>
    </lineage>
</organism>
<comment type="caution">
    <text evidence="1">The sequence shown here is derived from an EMBL/GenBank/DDBJ whole genome shotgun (WGS) entry which is preliminary data.</text>
</comment>
<evidence type="ECO:0000313" key="1">
    <source>
        <dbReference type="EMBL" id="KAL0930021.1"/>
    </source>
</evidence>
<sequence length="118" mass="13273">MQLTVFVTALLASVASARTFVLYEHANYGGAWSTENRGNDGTCWNLNGKGDKTSSVGGDSGCTTFYRQVYYLNSFAFYITDAMNRERDCQGAQWQNRGSARTVPDFLNDHIWSFRNQC</sequence>
<protein>
    <submittedName>
        <fullName evidence="1">Uncharacterized protein</fullName>
    </submittedName>
</protein>
<accession>A0ACC3YDT3</accession>
<keyword evidence="2" id="KW-1185">Reference proteome</keyword>
<dbReference type="EMBL" id="VUJX02000012">
    <property type="protein sequence ID" value="KAL0930021.1"/>
    <property type="molecule type" value="Genomic_DNA"/>
</dbReference>
<name>A0ACC3YDT3_COLTU</name>
<proteinExistence type="predicted"/>
<dbReference type="Proteomes" id="UP000805649">
    <property type="component" value="Unassembled WGS sequence"/>
</dbReference>
<evidence type="ECO:0000313" key="2">
    <source>
        <dbReference type="Proteomes" id="UP000805649"/>
    </source>
</evidence>
<reference evidence="1 2" key="1">
    <citation type="journal article" date="2020" name="Phytopathology">
        <title>Genome Sequence Resources of Colletotrichum truncatum, C. plurivorum, C. musicola, and C. sojae: Four Species Pathogenic to Soybean (Glycine max).</title>
        <authorList>
            <person name="Rogerio F."/>
            <person name="Boufleur T.R."/>
            <person name="Ciampi-Guillardi M."/>
            <person name="Sukno S.A."/>
            <person name="Thon M.R."/>
            <person name="Massola Junior N.S."/>
            <person name="Baroncelli R."/>
        </authorList>
    </citation>
    <scope>NUCLEOTIDE SEQUENCE [LARGE SCALE GENOMIC DNA]</scope>
    <source>
        <strain evidence="1 2">CMES1059</strain>
    </source>
</reference>
<gene>
    <name evidence="1" type="ORF">CTRU02_214841</name>
</gene>